<evidence type="ECO:0000313" key="1">
    <source>
        <dbReference type="EMBL" id="VAW61644.1"/>
    </source>
</evidence>
<accession>A0A3B0XZF1</accession>
<dbReference type="EMBL" id="UOFG01000152">
    <property type="protein sequence ID" value="VAW61644.1"/>
    <property type="molecule type" value="Genomic_DNA"/>
</dbReference>
<organism evidence="1">
    <name type="scientific">hydrothermal vent metagenome</name>
    <dbReference type="NCBI Taxonomy" id="652676"/>
    <lineage>
        <taxon>unclassified sequences</taxon>
        <taxon>metagenomes</taxon>
        <taxon>ecological metagenomes</taxon>
    </lineage>
</organism>
<gene>
    <name evidence="1" type="ORF">MNBD_GAMMA11-2293</name>
</gene>
<dbReference type="AlphaFoldDB" id="A0A3B0XZF1"/>
<reference evidence="1" key="1">
    <citation type="submission" date="2018-06" db="EMBL/GenBank/DDBJ databases">
        <authorList>
            <person name="Zhirakovskaya E."/>
        </authorList>
    </citation>
    <scope>NUCLEOTIDE SEQUENCE</scope>
</reference>
<sequence length="116" mass="13269">MPYLKDMRPFLILGADVRDYLQARRLSNKQKCKPGELFCMRCKAPTQPAENFVEYLPDSPTKGRLVGLCLHCGCMVNKFVSFEDLAVYSGYFDLAVSKELEHISDSDKPLLNNDFR</sequence>
<protein>
    <submittedName>
        <fullName evidence="1">Uncharacterized protein</fullName>
    </submittedName>
</protein>
<proteinExistence type="predicted"/>
<name>A0A3B0XZF1_9ZZZZ</name>